<keyword evidence="3 8" id="KW-0808">Transferase</keyword>
<dbReference type="Pfam" id="PF01529">
    <property type="entry name" value="DHHC"/>
    <property type="match status" value="1"/>
</dbReference>
<dbReference type="InterPro" id="IPR001594">
    <property type="entry name" value="Palmitoyltrfase_DHHC"/>
</dbReference>
<dbReference type="AlphaFoldDB" id="A0A453B7W7"/>
<organism evidence="11 12">
    <name type="scientific">Aegilops tauschii subsp. strangulata</name>
    <name type="common">Goatgrass</name>
    <dbReference type="NCBI Taxonomy" id="200361"/>
    <lineage>
        <taxon>Eukaryota</taxon>
        <taxon>Viridiplantae</taxon>
        <taxon>Streptophyta</taxon>
        <taxon>Embryophyta</taxon>
        <taxon>Tracheophyta</taxon>
        <taxon>Spermatophyta</taxon>
        <taxon>Magnoliopsida</taxon>
        <taxon>Liliopsida</taxon>
        <taxon>Poales</taxon>
        <taxon>Poaceae</taxon>
        <taxon>BOP clade</taxon>
        <taxon>Pooideae</taxon>
        <taxon>Triticodae</taxon>
        <taxon>Triticeae</taxon>
        <taxon>Triticinae</taxon>
        <taxon>Aegilops</taxon>
    </lineage>
</organism>
<keyword evidence="4 8" id="KW-0812">Transmembrane</keyword>
<comment type="catalytic activity">
    <reaction evidence="8">
        <text>L-cysteinyl-[protein] + hexadecanoyl-CoA = S-hexadecanoyl-L-cysteinyl-[protein] + CoA</text>
        <dbReference type="Rhea" id="RHEA:36683"/>
        <dbReference type="Rhea" id="RHEA-COMP:10131"/>
        <dbReference type="Rhea" id="RHEA-COMP:11032"/>
        <dbReference type="ChEBI" id="CHEBI:29950"/>
        <dbReference type="ChEBI" id="CHEBI:57287"/>
        <dbReference type="ChEBI" id="CHEBI:57379"/>
        <dbReference type="ChEBI" id="CHEBI:74151"/>
        <dbReference type="EC" id="2.3.1.225"/>
    </reaction>
</comment>
<keyword evidence="5 8" id="KW-1133">Transmembrane helix</keyword>
<evidence type="ECO:0000256" key="7">
    <source>
        <dbReference type="ARBA" id="ARBA00023315"/>
    </source>
</evidence>
<dbReference type="EnsemblPlants" id="AET2Gv20406900.7">
    <property type="protein sequence ID" value="AET2Gv20406900.7"/>
    <property type="gene ID" value="AET2Gv20406900"/>
</dbReference>
<evidence type="ECO:0000313" key="12">
    <source>
        <dbReference type="Proteomes" id="UP000015105"/>
    </source>
</evidence>
<sequence length="251" mass="29088">QAADNAGPPTLTATGWARQLAIRSGKKRRTRPRLARAPPPPPPPPQPPAPPRRRARRHGVPEAGEPVPRVRGAAGSGVPHAGARRRHRRRLLLRRRRLRLGPTAPTRGQRRHRSRGRFRPRRLPPPWFLFLLQLIMMLWCYFMVVFTNPGAVPENWRHAAEGDEEQGHAPRYCSRCQNGKPPRCHHCSICDRCVLKMDHHCVWVVNCVGARNYKYFLLFLVARKDMEVYIDFKNRKTWKSFNEKLQRCLVL</sequence>
<feature type="region of interest" description="Disordered" evidence="9">
    <location>
        <begin position="1"/>
        <end position="118"/>
    </location>
</feature>
<feature type="transmembrane region" description="Helical" evidence="8">
    <location>
        <begin position="127"/>
        <end position="146"/>
    </location>
</feature>
<dbReference type="EC" id="2.3.1.225" evidence="8"/>
<proteinExistence type="inferred from homology"/>
<evidence type="ECO:0000256" key="3">
    <source>
        <dbReference type="ARBA" id="ARBA00022679"/>
    </source>
</evidence>
<feature type="domain" description="Palmitoyltransferase DHHC" evidence="10">
    <location>
        <begin position="169"/>
        <end position="221"/>
    </location>
</feature>
<evidence type="ECO:0000259" key="10">
    <source>
        <dbReference type="Pfam" id="PF01529"/>
    </source>
</evidence>
<evidence type="ECO:0000313" key="11">
    <source>
        <dbReference type="EnsemblPlants" id="AET2Gv20406900.7"/>
    </source>
</evidence>
<reference evidence="11" key="3">
    <citation type="journal article" date="2017" name="Nature">
        <title>Genome sequence of the progenitor of the wheat D genome Aegilops tauschii.</title>
        <authorList>
            <person name="Luo M.C."/>
            <person name="Gu Y.Q."/>
            <person name="Puiu D."/>
            <person name="Wang H."/>
            <person name="Twardziok S.O."/>
            <person name="Deal K.R."/>
            <person name="Huo N."/>
            <person name="Zhu T."/>
            <person name="Wang L."/>
            <person name="Wang Y."/>
            <person name="McGuire P.E."/>
            <person name="Liu S."/>
            <person name="Long H."/>
            <person name="Ramasamy R.K."/>
            <person name="Rodriguez J.C."/>
            <person name="Van S.L."/>
            <person name="Yuan L."/>
            <person name="Wang Z."/>
            <person name="Xia Z."/>
            <person name="Xiao L."/>
            <person name="Anderson O.D."/>
            <person name="Ouyang S."/>
            <person name="Liang Y."/>
            <person name="Zimin A.V."/>
            <person name="Pertea G."/>
            <person name="Qi P."/>
            <person name="Bennetzen J.L."/>
            <person name="Dai X."/>
            <person name="Dawson M.W."/>
            <person name="Muller H.G."/>
            <person name="Kugler K."/>
            <person name="Rivarola-Duarte L."/>
            <person name="Spannagl M."/>
            <person name="Mayer K.F.X."/>
            <person name="Lu F.H."/>
            <person name="Bevan M.W."/>
            <person name="Leroy P."/>
            <person name="Li P."/>
            <person name="You F.M."/>
            <person name="Sun Q."/>
            <person name="Liu Z."/>
            <person name="Lyons E."/>
            <person name="Wicker T."/>
            <person name="Salzberg S.L."/>
            <person name="Devos K.M."/>
            <person name="Dvorak J."/>
        </authorList>
    </citation>
    <scope>NUCLEOTIDE SEQUENCE [LARGE SCALE GENOMIC DNA]</scope>
    <source>
        <strain evidence="11">cv. AL8/78</strain>
    </source>
</reference>
<keyword evidence="6 8" id="KW-0472">Membrane</keyword>
<dbReference type="GO" id="GO:0019706">
    <property type="term" value="F:protein-cysteine S-palmitoyltransferase activity"/>
    <property type="evidence" value="ECO:0007669"/>
    <property type="project" value="UniProtKB-EC"/>
</dbReference>
<name>A0A453B7W7_AEGTS</name>
<evidence type="ECO:0000256" key="8">
    <source>
        <dbReference type="RuleBase" id="RU079119"/>
    </source>
</evidence>
<keyword evidence="7 8" id="KW-0012">Acyltransferase</keyword>
<evidence type="ECO:0000256" key="4">
    <source>
        <dbReference type="ARBA" id="ARBA00022692"/>
    </source>
</evidence>
<feature type="compositionally biased region" description="Pro residues" evidence="9">
    <location>
        <begin position="37"/>
        <end position="50"/>
    </location>
</feature>
<feature type="compositionally biased region" description="Basic residues" evidence="9">
    <location>
        <begin position="24"/>
        <end position="34"/>
    </location>
</feature>
<dbReference type="Gramene" id="AET2Gv20406900.7">
    <property type="protein sequence ID" value="AET2Gv20406900.7"/>
    <property type="gene ID" value="AET2Gv20406900"/>
</dbReference>
<feature type="compositionally biased region" description="Basic residues" evidence="9">
    <location>
        <begin position="82"/>
        <end position="99"/>
    </location>
</feature>
<evidence type="ECO:0000256" key="2">
    <source>
        <dbReference type="ARBA" id="ARBA00008574"/>
    </source>
</evidence>
<accession>A0A453B7W7</accession>
<dbReference type="GO" id="GO:0016020">
    <property type="term" value="C:membrane"/>
    <property type="evidence" value="ECO:0007669"/>
    <property type="project" value="UniProtKB-SubCell"/>
</dbReference>
<reference evidence="11" key="5">
    <citation type="journal article" date="2021" name="G3 (Bethesda)">
        <title>Aegilops tauschii genome assembly Aet v5.0 features greater sequence contiguity and improved annotation.</title>
        <authorList>
            <person name="Wang L."/>
            <person name="Zhu T."/>
            <person name="Rodriguez J.C."/>
            <person name="Deal K.R."/>
            <person name="Dubcovsky J."/>
            <person name="McGuire P.E."/>
            <person name="Lux T."/>
            <person name="Spannagl M."/>
            <person name="Mayer K.F.X."/>
            <person name="Baldrich P."/>
            <person name="Meyers B.C."/>
            <person name="Huo N."/>
            <person name="Gu Y.Q."/>
            <person name="Zhou H."/>
            <person name="Devos K.M."/>
            <person name="Bennetzen J.L."/>
            <person name="Unver T."/>
            <person name="Budak H."/>
            <person name="Gulick P.J."/>
            <person name="Galiba G."/>
            <person name="Kalapos B."/>
            <person name="Nelson D.R."/>
            <person name="Li P."/>
            <person name="You F.M."/>
            <person name="Luo M.C."/>
            <person name="Dvorak J."/>
        </authorList>
    </citation>
    <scope>NUCLEOTIDE SEQUENCE [LARGE SCALE GENOMIC DNA]</scope>
    <source>
        <strain evidence="11">cv. AL8/78</strain>
    </source>
</reference>
<dbReference type="PANTHER" id="PTHR12246">
    <property type="entry name" value="PALMITOYLTRANSFERASE ZDHHC16"/>
    <property type="match status" value="1"/>
</dbReference>
<reference evidence="12" key="2">
    <citation type="journal article" date="2017" name="Nat. Plants">
        <title>The Aegilops tauschii genome reveals multiple impacts of transposons.</title>
        <authorList>
            <person name="Zhao G."/>
            <person name="Zou C."/>
            <person name="Li K."/>
            <person name="Wang K."/>
            <person name="Li T."/>
            <person name="Gao L."/>
            <person name="Zhang X."/>
            <person name="Wang H."/>
            <person name="Yang Z."/>
            <person name="Liu X."/>
            <person name="Jiang W."/>
            <person name="Mao L."/>
            <person name="Kong X."/>
            <person name="Jiao Y."/>
            <person name="Jia J."/>
        </authorList>
    </citation>
    <scope>NUCLEOTIDE SEQUENCE [LARGE SCALE GENOMIC DNA]</scope>
    <source>
        <strain evidence="12">cv. AL8/78</strain>
    </source>
</reference>
<evidence type="ECO:0000256" key="5">
    <source>
        <dbReference type="ARBA" id="ARBA00022989"/>
    </source>
</evidence>
<evidence type="ECO:0000256" key="1">
    <source>
        <dbReference type="ARBA" id="ARBA00004141"/>
    </source>
</evidence>
<reference evidence="12" key="1">
    <citation type="journal article" date="2014" name="Science">
        <title>Ancient hybridizations among the ancestral genomes of bread wheat.</title>
        <authorList>
            <consortium name="International Wheat Genome Sequencing Consortium,"/>
            <person name="Marcussen T."/>
            <person name="Sandve S.R."/>
            <person name="Heier L."/>
            <person name="Spannagl M."/>
            <person name="Pfeifer M."/>
            <person name="Jakobsen K.S."/>
            <person name="Wulff B.B."/>
            <person name="Steuernagel B."/>
            <person name="Mayer K.F."/>
            <person name="Olsen O.A."/>
        </authorList>
    </citation>
    <scope>NUCLEOTIDE SEQUENCE [LARGE SCALE GENOMIC DNA]</scope>
    <source>
        <strain evidence="12">cv. AL8/78</strain>
    </source>
</reference>
<dbReference type="PROSITE" id="PS50216">
    <property type="entry name" value="DHHC"/>
    <property type="match status" value="1"/>
</dbReference>
<comment type="domain">
    <text evidence="8">The DHHC domain is required for palmitoyltransferase activity.</text>
</comment>
<dbReference type="InterPro" id="IPR039859">
    <property type="entry name" value="PFA4/ZDH16/20/ERF2-like"/>
</dbReference>
<comment type="similarity">
    <text evidence="2 8">Belongs to the DHHC palmitoyltransferase family.</text>
</comment>
<evidence type="ECO:0000256" key="6">
    <source>
        <dbReference type="ARBA" id="ARBA00023136"/>
    </source>
</evidence>
<dbReference type="Proteomes" id="UP000015105">
    <property type="component" value="Chromosome 2D"/>
</dbReference>
<reference evidence="11" key="4">
    <citation type="submission" date="2019-03" db="UniProtKB">
        <authorList>
            <consortium name="EnsemblPlants"/>
        </authorList>
    </citation>
    <scope>IDENTIFICATION</scope>
</reference>
<feature type="compositionally biased region" description="Basic residues" evidence="9">
    <location>
        <begin position="108"/>
        <end position="118"/>
    </location>
</feature>
<comment type="subcellular location">
    <subcellularLocation>
        <location evidence="1">Membrane</location>
        <topology evidence="1">Multi-pass membrane protein</topology>
    </subcellularLocation>
</comment>
<comment type="caution">
    <text evidence="8">Lacks conserved residue(s) required for the propagation of feature annotation.</text>
</comment>
<protein>
    <recommendedName>
        <fullName evidence="8">S-acyltransferase</fullName>
        <ecNumber evidence="8">2.3.1.225</ecNumber>
    </recommendedName>
    <alternativeName>
        <fullName evidence="8">Palmitoyltransferase</fullName>
    </alternativeName>
</protein>
<keyword evidence="12" id="KW-1185">Reference proteome</keyword>
<evidence type="ECO:0000256" key="9">
    <source>
        <dbReference type="SAM" id="MobiDB-lite"/>
    </source>
</evidence>